<dbReference type="AlphaFoldDB" id="A0A1T4UVF6"/>
<reference evidence="2" key="1">
    <citation type="submission" date="2017-02" db="EMBL/GenBank/DDBJ databases">
        <authorList>
            <person name="Varghese N."/>
            <person name="Submissions S."/>
        </authorList>
    </citation>
    <scope>NUCLEOTIDE SEQUENCE [LARGE SCALE GENOMIC DNA]</scope>
    <source>
        <strain evidence="2">DSM 22720</strain>
    </source>
</reference>
<sequence>MGDLVDVIDVIDVTATASYKLHIYADYTALADQIKTAAQTSIQATINAWKTQHGRDIVPAALSSLAQRMEGVYFVETEMRDSEDELITTTKQLSKAKRPIITIKDFTFVISNEQSQVNETFK</sequence>
<name>A0A1T4UVF6_9GAMM</name>
<keyword evidence="2" id="KW-1185">Reference proteome</keyword>
<organism evidence="1 2">
    <name type="scientific">Enterovibrio nigricans DSM 22720</name>
    <dbReference type="NCBI Taxonomy" id="1121868"/>
    <lineage>
        <taxon>Bacteria</taxon>
        <taxon>Pseudomonadati</taxon>
        <taxon>Pseudomonadota</taxon>
        <taxon>Gammaproteobacteria</taxon>
        <taxon>Vibrionales</taxon>
        <taxon>Vibrionaceae</taxon>
        <taxon>Enterovibrio</taxon>
    </lineage>
</organism>
<proteinExistence type="predicted"/>
<gene>
    <name evidence="1" type="ORF">SAMN02745132_02595</name>
</gene>
<dbReference type="Proteomes" id="UP000190162">
    <property type="component" value="Unassembled WGS sequence"/>
</dbReference>
<accession>A0A1T4UVF6</accession>
<evidence type="ECO:0000313" key="2">
    <source>
        <dbReference type="Proteomes" id="UP000190162"/>
    </source>
</evidence>
<dbReference type="EMBL" id="FUXU01000032">
    <property type="protein sequence ID" value="SKA56595.1"/>
    <property type="molecule type" value="Genomic_DNA"/>
</dbReference>
<protein>
    <submittedName>
        <fullName evidence="1">Uncharacterized protein</fullName>
    </submittedName>
</protein>
<evidence type="ECO:0000313" key="1">
    <source>
        <dbReference type="EMBL" id="SKA56595.1"/>
    </source>
</evidence>